<reference evidence="1 2" key="1">
    <citation type="submission" date="2010-12" db="EMBL/GenBank/DDBJ databases">
        <title>Whole genome sequence of Acidiphilium multivorum AIU301.</title>
        <authorList>
            <person name="Narita-Yamada S."/>
            <person name="Nakamura S."/>
            <person name="Ito N."/>
            <person name="Takarada H."/>
            <person name="Katano Y."/>
            <person name="Nakazawa H."/>
            <person name="Hosoyama A."/>
            <person name="Yamada R."/>
            <person name="Fujita N."/>
        </authorList>
    </citation>
    <scope>NUCLEOTIDE SEQUENCE [LARGE SCALE GENOMIC DNA]</scope>
    <source>
        <strain evidence="2">DSM 11245 / JCM 8867 / AIU301</strain>
    </source>
</reference>
<keyword evidence="2" id="KW-1185">Reference proteome</keyword>
<gene>
    <name evidence="1" type="ordered locus">ACMV_20540</name>
</gene>
<evidence type="ECO:0000313" key="2">
    <source>
        <dbReference type="Proteomes" id="UP000007100"/>
    </source>
</evidence>
<dbReference type="RefSeq" id="WP_013640394.1">
    <property type="nucleotide sequence ID" value="NC_015186.1"/>
</dbReference>
<accession>F0J041</accession>
<dbReference type="EMBL" id="AP012035">
    <property type="protein sequence ID" value="BAJ81401.1"/>
    <property type="molecule type" value="Genomic_DNA"/>
</dbReference>
<dbReference type="Proteomes" id="UP000007100">
    <property type="component" value="Chromosome"/>
</dbReference>
<evidence type="ECO:0000313" key="1">
    <source>
        <dbReference type="EMBL" id="BAJ81401.1"/>
    </source>
</evidence>
<dbReference type="KEGG" id="amv:ACMV_20540"/>
<dbReference type="OrthoDB" id="5831466at2"/>
<proteinExistence type="predicted"/>
<dbReference type="AlphaFoldDB" id="F0J041"/>
<dbReference type="HOGENOM" id="CLU_1140646_0_0_5"/>
<protein>
    <submittedName>
        <fullName evidence="1">Uncharacterized protein</fullName>
    </submittedName>
</protein>
<organism evidence="1 2">
    <name type="scientific">Acidiphilium multivorum (strain DSM 11245 / JCM 8867 / NBRC 100883 / AIU 301)</name>
    <dbReference type="NCBI Taxonomy" id="926570"/>
    <lineage>
        <taxon>Bacteria</taxon>
        <taxon>Pseudomonadati</taxon>
        <taxon>Pseudomonadota</taxon>
        <taxon>Alphaproteobacteria</taxon>
        <taxon>Acetobacterales</taxon>
        <taxon>Acidocellaceae</taxon>
        <taxon>Acidiphilium</taxon>
    </lineage>
</organism>
<name>F0J041_ACIMA</name>
<sequence length="236" mass="26543">MIPITSEIIGPGIEEEYADAMERIIFLLDAFKAHPPANDNFYGRIVYQLLWLKQEIEAQRLPIPVDRSYIGTLTYVIGDHSVSETPEIHKKLGELDTILEGPGLIKSRHYPVVVAQIEDFIALVTKHVPAAKLLPVEREALEQFADIAEKLRRSEIELPVSKKDYPAWLDPTQLIHFNNPHVPNGGNERTRVALPVFGGWRPYPAEKPPLPAPKPGLDPRAPDMTLVRDLINTKTS</sequence>